<gene>
    <name evidence="5" type="primary">hypBA1</name>
    <name evidence="5" type="ORF">LHYA1_G005666</name>
</gene>
<dbReference type="AlphaFoldDB" id="A0A8H8QZZ1"/>
<dbReference type="InterPro" id="IPR049046">
    <property type="entry name" value="Beta-AFase-like_GH127_middle"/>
</dbReference>
<reference evidence="5 6" key="1">
    <citation type="submission" date="2018-05" db="EMBL/GenBank/DDBJ databases">
        <title>Genome sequencing and assembly of the regulated plant pathogen Lachnellula willkommii and related sister species for the development of diagnostic species identification markers.</title>
        <authorList>
            <person name="Giroux E."/>
            <person name="Bilodeau G."/>
        </authorList>
    </citation>
    <scope>NUCLEOTIDE SEQUENCE [LARGE SCALE GENOMIC DNA]</scope>
    <source>
        <strain evidence="5 6">CBS 185.66</strain>
    </source>
</reference>
<evidence type="ECO:0000313" key="6">
    <source>
        <dbReference type="Proteomes" id="UP000431533"/>
    </source>
</evidence>
<dbReference type="Pfam" id="PF20737">
    <property type="entry name" value="Glyco_hydro127C"/>
    <property type="match status" value="1"/>
</dbReference>
<dbReference type="InterPro" id="IPR049049">
    <property type="entry name" value="Beta-AFase-like_GH127_C"/>
</dbReference>
<evidence type="ECO:0000259" key="3">
    <source>
        <dbReference type="Pfam" id="PF20736"/>
    </source>
</evidence>
<protein>
    <submittedName>
        <fullName evidence="5">Non-reducing end beta-L-arabinofuranosidase</fullName>
    </submittedName>
</protein>
<accession>A0A8H8QZZ1</accession>
<proteinExistence type="predicted"/>
<feature type="compositionally biased region" description="Low complexity" evidence="1">
    <location>
        <begin position="650"/>
        <end position="663"/>
    </location>
</feature>
<organism evidence="5 6">
    <name type="scientific">Lachnellula hyalina</name>
    <dbReference type="NCBI Taxonomy" id="1316788"/>
    <lineage>
        <taxon>Eukaryota</taxon>
        <taxon>Fungi</taxon>
        <taxon>Dikarya</taxon>
        <taxon>Ascomycota</taxon>
        <taxon>Pezizomycotina</taxon>
        <taxon>Leotiomycetes</taxon>
        <taxon>Helotiales</taxon>
        <taxon>Lachnaceae</taxon>
        <taxon>Lachnellula</taxon>
    </lineage>
</organism>
<name>A0A8H8QZZ1_9HELO</name>
<keyword evidence="6" id="KW-1185">Reference proteome</keyword>
<dbReference type="GeneID" id="41985864"/>
<dbReference type="GO" id="GO:0005975">
    <property type="term" value="P:carbohydrate metabolic process"/>
    <property type="evidence" value="ECO:0007669"/>
    <property type="project" value="InterPro"/>
</dbReference>
<sequence length="695" mass="78768">MAYPQTTFSHTSFSSPTFISRRREVVYSTTLLYQLNVLKSTGRYHAFKLEWHPCYRDKPDVWPVPNHLFWDSDVAKWIEGACYFLLCEENPTINGAVKELVAMIRSAQQADGYLNIHFTVVEPTKRFTNLRDLHELYNAGHLIEAALAHTQCYGNDLLMEPVLKYVDLLCATFGPGPEQKHGYPGHPEIELALLRLYGERKNPKHLALAEYFIAERGNPTGQDGRHYYDVETEARGDREHERPVYYPKSRSYWYQQAHEPIVNQQTIEGHSVRAMYLLTAVADLVRIQGPSSPKSADRTNALQRLWRNMTEKKMYLTGGIGAQKQWEGFGIDYFLPSSTDEGGCYAETCAAIGVMMLAERLLQLDLDGKYADIMELCFYNAVMTGMASNGKQFTYINQLASSDSDLSRRAEWFTCACCPPNVTRLLGYIGGYLWSFRVDENEKSQSVAVDIHMYSSATLSIPINDSVVEIEQDSNWPWEGKIEFTIRNPTDVAMTIKLRIPAWATTWQLSPPLPNAHTSKGYISLTPAYLNAHPTFHLEIPLLARFISPHPYTNQPIIALARGPIVYCVEDFDNPWVDDHFKSLVLDPSSRVAENTVTMLSSTPKVGEGETEAESYVGLTAHNAAVQMLEDENDEHEQLAPHHIPLVHASDSSSTPQTQQQQQRPGMEQLHFIPYALRDNRGGKGHMRVGIRRKL</sequence>
<dbReference type="RefSeq" id="XP_031004666.1">
    <property type="nucleotide sequence ID" value="XM_031150610.1"/>
</dbReference>
<evidence type="ECO:0000259" key="2">
    <source>
        <dbReference type="Pfam" id="PF07944"/>
    </source>
</evidence>
<dbReference type="Proteomes" id="UP000431533">
    <property type="component" value="Unassembled WGS sequence"/>
</dbReference>
<dbReference type="InterPro" id="IPR012878">
    <property type="entry name" value="Beta-AFase-like_GH127_cat"/>
</dbReference>
<dbReference type="EMBL" id="QGMH01000083">
    <property type="protein sequence ID" value="TVY25878.1"/>
    <property type="molecule type" value="Genomic_DNA"/>
</dbReference>
<dbReference type="Pfam" id="PF07944">
    <property type="entry name" value="Beta-AFase-like_GH127_cat"/>
    <property type="match status" value="1"/>
</dbReference>
<evidence type="ECO:0000313" key="5">
    <source>
        <dbReference type="EMBL" id="TVY25878.1"/>
    </source>
</evidence>
<dbReference type="PANTHER" id="PTHR43465">
    <property type="entry name" value="DUF1680 DOMAIN PROTEIN (AFU_ORTHOLOGUE AFUA_1G08910)"/>
    <property type="match status" value="1"/>
</dbReference>
<feature type="domain" description="Non-reducing end beta-L-arabinofuranosidase-like GH127 C-terminal" evidence="4">
    <location>
        <begin position="554"/>
        <end position="689"/>
    </location>
</feature>
<evidence type="ECO:0000256" key="1">
    <source>
        <dbReference type="SAM" id="MobiDB-lite"/>
    </source>
</evidence>
<dbReference type="Pfam" id="PF20736">
    <property type="entry name" value="Glyco_hydro127M"/>
    <property type="match status" value="1"/>
</dbReference>
<feature type="region of interest" description="Disordered" evidence="1">
    <location>
        <begin position="647"/>
        <end position="668"/>
    </location>
</feature>
<comment type="caution">
    <text evidence="5">The sequence shown here is derived from an EMBL/GenBank/DDBJ whole genome shotgun (WGS) entry which is preliminary data.</text>
</comment>
<feature type="domain" description="Non-reducing end beta-L-arabinofuranosidase-like GH127 middle" evidence="3">
    <location>
        <begin position="449"/>
        <end position="523"/>
    </location>
</feature>
<dbReference type="PANTHER" id="PTHR43465:SF2">
    <property type="entry name" value="DUF1680 DOMAIN PROTEIN (AFU_ORTHOLOGUE AFUA_1G08910)"/>
    <property type="match status" value="1"/>
</dbReference>
<dbReference type="OrthoDB" id="654211at2759"/>
<evidence type="ECO:0000259" key="4">
    <source>
        <dbReference type="Pfam" id="PF20737"/>
    </source>
</evidence>
<dbReference type="InterPro" id="IPR049174">
    <property type="entry name" value="Beta-AFase-like"/>
</dbReference>
<feature type="domain" description="Non-reducing end beta-L-arabinofuranosidase-like GH127 catalytic" evidence="2">
    <location>
        <begin position="18"/>
        <end position="427"/>
    </location>
</feature>
<dbReference type="InterPro" id="IPR008928">
    <property type="entry name" value="6-hairpin_glycosidase_sf"/>
</dbReference>
<dbReference type="SUPFAM" id="SSF48208">
    <property type="entry name" value="Six-hairpin glycosidases"/>
    <property type="match status" value="1"/>
</dbReference>